<dbReference type="AlphaFoldDB" id="A0A5B2XHR0"/>
<proteinExistence type="predicted"/>
<dbReference type="GO" id="GO:0004075">
    <property type="term" value="F:biotin carboxylase activity"/>
    <property type="evidence" value="ECO:0007669"/>
    <property type="project" value="UniProtKB-EC"/>
</dbReference>
<feature type="domain" description="ATP-grasp" evidence="8">
    <location>
        <begin position="121"/>
        <end position="318"/>
    </location>
</feature>
<name>A0A5B2XHR0_9PSEU</name>
<dbReference type="Pfam" id="PF02786">
    <property type="entry name" value="CPSase_L_D2"/>
    <property type="match status" value="1"/>
</dbReference>
<dbReference type="EC" id="6.3.4.14" evidence="2"/>
<evidence type="ECO:0000256" key="7">
    <source>
        <dbReference type="PROSITE-ProRule" id="PRU00409"/>
    </source>
</evidence>
<dbReference type="PROSITE" id="PS50979">
    <property type="entry name" value="BC"/>
    <property type="match status" value="1"/>
</dbReference>
<dbReference type="GO" id="GO:0005524">
    <property type="term" value="F:ATP binding"/>
    <property type="evidence" value="ECO:0007669"/>
    <property type="project" value="UniProtKB-UniRule"/>
</dbReference>
<keyword evidence="5 7" id="KW-0067">ATP-binding</keyword>
<sequence>MPMRTMLICNRGEIAVRLVRACRDLGVRSVVAHSAADRDGLAVQLADDAVCIGPAPADRSYRNVSSILYAAARVGADAVHPGYGFLAEDPRFVSACEEVGLAFVGPPASVVAGMGDKIAARAAMREAGVPTLPGTDGPVGSLAEASAAAEAIGYPVIVKAAAGGGGRGIAVAMDGSELAAAVADASGSARSLFGDDRVYLERYVVGGRHVEVQVLADAHGTVVHLGERDCSVQRRRQKLVEESPSTALDDATRQRLLDAAVRGCERIGYRSAGTLEFIVDRAGSPYFLEMNTRLQVEHPVSELRSGVDIVTAMIAIADGDALPAELAGVAMRGHAIEVRLNAEDPARQWAPSAGRISRLRLPAGPGVRVDTHLVDGAMVPPFYDSLLAKIIVHAPDRPSALRVLRRALGEVECHGITTNLDFHLALLETPEFVAGTHQLDIADSVADRLTPAATAG</sequence>
<evidence type="ECO:0000259" key="8">
    <source>
        <dbReference type="PROSITE" id="PS50975"/>
    </source>
</evidence>
<dbReference type="PROSITE" id="PS50975">
    <property type="entry name" value="ATP_GRASP"/>
    <property type="match status" value="1"/>
</dbReference>
<dbReference type="SUPFAM" id="SSF51246">
    <property type="entry name" value="Rudiment single hybrid motif"/>
    <property type="match status" value="1"/>
</dbReference>
<dbReference type="SUPFAM" id="SSF52440">
    <property type="entry name" value="PreATP-grasp domain"/>
    <property type="match status" value="1"/>
</dbReference>
<feature type="domain" description="Biotin carboxylation" evidence="9">
    <location>
        <begin position="2"/>
        <end position="447"/>
    </location>
</feature>
<evidence type="ECO:0000256" key="1">
    <source>
        <dbReference type="ARBA" id="ARBA00003761"/>
    </source>
</evidence>
<dbReference type="SMART" id="SM00878">
    <property type="entry name" value="Biotin_carb_C"/>
    <property type="match status" value="1"/>
</dbReference>
<dbReference type="Pfam" id="PF02785">
    <property type="entry name" value="Biotin_carb_C"/>
    <property type="match status" value="1"/>
</dbReference>
<evidence type="ECO:0000313" key="11">
    <source>
        <dbReference type="Proteomes" id="UP000323454"/>
    </source>
</evidence>
<evidence type="ECO:0000256" key="3">
    <source>
        <dbReference type="ARBA" id="ARBA00022598"/>
    </source>
</evidence>
<dbReference type="Proteomes" id="UP000323454">
    <property type="component" value="Unassembled WGS sequence"/>
</dbReference>
<evidence type="ECO:0000256" key="4">
    <source>
        <dbReference type="ARBA" id="ARBA00022741"/>
    </source>
</evidence>
<dbReference type="OrthoDB" id="4435847at2"/>
<dbReference type="InterPro" id="IPR011054">
    <property type="entry name" value="Rudment_hybrid_motif"/>
</dbReference>
<dbReference type="PROSITE" id="PS00867">
    <property type="entry name" value="CPSASE_2"/>
    <property type="match status" value="1"/>
</dbReference>
<evidence type="ECO:0000256" key="2">
    <source>
        <dbReference type="ARBA" id="ARBA00013263"/>
    </source>
</evidence>
<dbReference type="InterPro" id="IPR011764">
    <property type="entry name" value="Biotin_carboxylation_dom"/>
</dbReference>
<dbReference type="GO" id="GO:0046872">
    <property type="term" value="F:metal ion binding"/>
    <property type="evidence" value="ECO:0007669"/>
    <property type="project" value="InterPro"/>
</dbReference>
<evidence type="ECO:0000259" key="9">
    <source>
        <dbReference type="PROSITE" id="PS50979"/>
    </source>
</evidence>
<dbReference type="InterPro" id="IPR005481">
    <property type="entry name" value="BC-like_N"/>
</dbReference>
<dbReference type="PROSITE" id="PS00866">
    <property type="entry name" value="CPSASE_1"/>
    <property type="match status" value="1"/>
</dbReference>
<reference evidence="10 11" key="2">
    <citation type="submission" date="2019-09" db="EMBL/GenBank/DDBJ databases">
        <authorList>
            <person name="Jin C."/>
        </authorList>
    </citation>
    <scope>NUCLEOTIDE SEQUENCE [LARGE SCALE GENOMIC DNA]</scope>
    <source>
        <strain evidence="10 11">AN110305</strain>
    </source>
</reference>
<protein>
    <recommendedName>
        <fullName evidence="2">biotin carboxylase</fullName>
        <ecNumber evidence="2">6.3.4.14</ecNumber>
    </recommendedName>
</protein>
<dbReference type="PANTHER" id="PTHR48095:SF2">
    <property type="entry name" value="BIOTIN CARBOXYLASE, CHLOROPLASTIC"/>
    <property type="match status" value="1"/>
</dbReference>
<gene>
    <name evidence="10" type="ORF">F0L68_12380</name>
</gene>
<keyword evidence="4 7" id="KW-0547">Nucleotide-binding</keyword>
<keyword evidence="3" id="KW-0436">Ligase</keyword>
<dbReference type="InterPro" id="IPR011761">
    <property type="entry name" value="ATP-grasp"/>
</dbReference>
<comment type="catalytic activity">
    <reaction evidence="6">
        <text>N(6)-biotinyl-L-lysyl-[protein] + hydrogencarbonate + ATP = N(6)-carboxybiotinyl-L-lysyl-[protein] + ADP + phosphate + H(+)</text>
        <dbReference type="Rhea" id="RHEA:13501"/>
        <dbReference type="Rhea" id="RHEA-COMP:10505"/>
        <dbReference type="Rhea" id="RHEA-COMP:10506"/>
        <dbReference type="ChEBI" id="CHEBI:15378"/>
        <dbReference type="ChEBI" id="CHEBI:17544"/>
        <dbReference type="ChEBI" id="CHEBI:30616"/>
        <dbReference type="ChEBI" id="CHEBI:43474"/>
        <dbReference type="ChEBI" id="CHEBI:83144"/>
        <dbReference type="ChEBI" id="CHEBI:83145"/>
        <dbReference type="ChEBI" id="CHEBI:456216"/>
        <dbReference type="EC" id="6.3.4.14"/>
    </reaction>
</comment>
<dbReference type="InterPro" id="IPR005479">
    <property type="entry name" value="CPAse_ATP-bd"/>
</dbReference>
<reference evidence="10 11" key="1">
    <citation type="submission" date="2019-09" db="EMBL/GenBank/DDBJ databases">
        <title>Goodfellowia gen. nov., a new genus of the Pseudonocardineae related to Actinoalloteichus, containing Goodfellowia coeruleoviolacea gen. nov., comb. nov. gen. nov., comb. nov.</title>
        <authorList>
            <person name="Labeda D."/>
        </authorList>
    </citation>
    <scope>NUCLEOTIDE SEQUENCE [LARGE SCALE GENOMIC DNA]</scope>
    <source>
        <strain evidence="10 11">AN110305</strain>
    </source>
</reference>
<dbReference type="Gene3D" id="3.30.470.20">
    <property type="entry name" value="ATP-grasp fold, B domain"/>
    <property type="match status" value="1"/>
</dbReference>
<dbReference type="PANTHER" id="PTHR48095">
    <property type="entry name" value="PYRUVATE CARBOXYLASE SUBUNIT A"/>
    <property type="match status" value="1"/>
</dbReference>
<keyword evidence="11" id="KW-1185">Reference proteome</keyword>
<evidence type="ECO:0000256" key="6">
    <source>
        <dbReference type="ARBA" id="ARBA00048600"/>
    </source>
</evidence>
<comment type="function">
    <text evidence="1">This protein is a component of the acetyl coenzyme A carboxylase complex; first, biotin carboxylase catalyzes the carboxylation of the carrier protein and then the transcarboxylase transfers the carboxyl group to form malonyl-CoA.</text>
</comment>
<evidence type="ECO:0000313" key="10">
    <source>
        <dbReference type="EMBL" id="KAA2262756.1"/>
    </source>
</evidence>
<organism evidence="10 11">
    <name type="scientific">Solihabitans fulvus</name>
    <dbReference type="NCBI Taxonomy" id="1892852"/>
    <lineage>
        <taxon>Bacteria</taxon>
        <taxon>Bacillati</taxon>
        <taxon>Actinomycetota</taxon>
        <taxon>Actinomycetes</taxon>
        <taxon>Pseudonocardiales</taxon>
        <taxon>Pseudonocardiaceae</taxon>
        <taxon>Solihabitans</taxon>
    </lineage>
</organism>
<dbReference type="SUPFAM" id="SSF56059">
    <property type="entry name" value="Glutathione synthetase ATP-binding domain-like"/>
    <property type="match status" value="1"/>
</dbReference>
<dbReference type="InterPro" id="IPR016185">
    <property type="entry name" value="PreATP-grasp_dom_sf"/>
</dbReference>
<dbReference type="SMART" id="SM01209">
    <property type="entry name" value="GARS_A"/>
    <property type="match status" value="1"/>
</dbReference>
<dbReference type="Pfam" id="PF00289">
    <property type="entry name" value="Biotin_carb_N"/>
    <property type="match status" value="1"/>
</dbReference>
<comment type="caution">
    <text evidence="10">The sequence shown here is derived from an EMBL/GenBank/DDBJ whole genome shotgun (WGS) entry which is preliminary data.</text>
</comment>
<dbReference type="InterPro" id="IPR005482">
    <property type="entry name" value="Biotin_COase_C"/>
</dbReference>
<dbReference type="EMBL" id="VUOB01000021">
    <property type="protein sequence ID" value="KAA2262756.1"/>
    <property type="molecule type" value="Genomic_DNA"/>
</dbReference>
<evidence type="ECO:0000256" key="5">
    <source>
        <dbReference type="ARBA" id="ARBA00022840"/>
    </source>
</evidence>
<dbReference type="InterPro" id="IPR051602">
    <property type="entry name" value="ACC_Biotin_Carboxylase"/>
</dbReference>
<accession>A0A5B2XHR0</accession>